<gene>
    <name evidence="1" type="ORF">LSH36_811g01022</name>
</gene>
<name>A0AAD9J1A5_9ANNE</name>
<evidence type="ECO:0000313" key="2">
    <source>
        <dbReference type="Proteomes" id="UP001208570"/>
    </source>
</evidence>
<keyword evidence="2" id="KW-1185">Reference proteome</keyword>
<sequence length="208" mass="23396">MIKKGNKRWLTGMVKPTPNGGRGVELQSFDNQLCVANISTGRSEANQLATPKIINRSTTYIRQGWQFLPMAQAVHRKHRNRLGVAKPAKVVMSMQQYKLGFDVDDWGFMATFVYREGVPLKAVSRATGIPRSTLMRHRNGKATNIARATGFNRFKVGEFFYAYRSLIEERSYPLSSLWNMDKIGISNVHKPGPVVATKGHRQVGKITS</sequence>
<dbReference type="EMBL" id="JAODUP010000811">
    <property type="protein sequence ID" value="KAK2143810.1"/>
    <property type="molecule type" value="Genomic_DNA"/>
</dbReference>
<proteinExistence type="predicted"/>
<protein>
    <submittedName>
        <fullName evidence="1">Uncharacterized protein</fullName>
    </submittedName>
</protein>
<evidence type="ECO:0000313" key="1">
    <source>
        <dbReference type="EMBL" id="KAK2143810.1"/>
    </source>
</evidence>
<comment type="caution">
    <text evidence="1">The sequence shown here is derived from an EMBL/GenBank/DDBJ whole genome shotgun (WGS) entry which is preliminary data.</text>
</comment>
<reference evidence="1" key="1">
    <citation type="journal article" date="2023" name="Mol. Biol. Evol.">
        <title>Third-Generation Sequencing Reveals the Adaptive Role of the Epigenome in Three Deep-Sea Polychaetes.</title>
        <authorList>
            <person name="Perez M."/>
            <person name="Aroh O."/>
            <person name="Sun Y."/>
            <person name="Lan Y."/>
            <person name="Juniper S.K."/>
            <person name="Young C.R."/>
            <person name="Angers B."/>
            <person name="Qian P.Y."/>
        </authorList>
    </citation>
    <scope>NUCLEOTIDE SEQUENCE</scope>
    <source>
        <strain evidence="1">P08H-3</strain>
    </source>
</reference>
<dbReference type="Proteomes" id="UP001208570">
    <property type="component" value="Unassembled WGS sequence"/>
</dbReference>
<dbReference type="AlphaFoldDB" id="A0AAD9J1A5"/>
<accession>A0AAD9J1A5</accession>
<organism evidence="1 2">
    <name type="scientific">Paralvinella palmiformis</name>
    <dbReference type="NCBI Taxonomy" id="53620"/>
    <lineage>
        <taxon>Eukaryota</taxon>
        <taxon>Metazoa</taxon>
        <taxon>Spiralia</taxon>
        <taxon>Lophotrochozoa</taxon>
        <taxon>Annelida</taxon>
        <taxon>Polychaeta</taxon>
        <taxon>Sedentaria</taxon>
        <taxon>Canalipalpata</taxon>
        <taxon>Terebellida</taxon>
        <taxon>Terebelliformia</taxon>
        <taxon>Alvinellidae</taxon>
        <taxon>Paralvinella</taxon>
    </lineage>
</organism>